<dbReference type="PANTHER" id="PTHR31920">
    <property type="entry name" value="B3 DOMAIN-CONTAINING"/>
    <property type="match status" value="1"/>
</dbReference>
<feature type="domain" description="TF-B3" evidence="7">
    <location>
        <begin position="183"/>
        <end position="282"/>
    </location>
</feature>
<organism evidence="8 9">
    <name type="scientific">Papaver atlanticum</name>
    <dbReference type="NCBI Taxonomy" id="357466"/>
    <lineage>
        <taxon>Eukaryota</taxon>
        <taxon>Viridiplantae</taxon>
        <taxon>Streptophyta</taxon>
        <taxon>Embryophyta</taxon>
        <taxon>Tracheophyta</taxon>
        <taxon>Spermatophyta</taxon>
        <taxon>Magnoliopsida</taxon>
        <taxon>Ranunculales</taxon>
        <taxon>Papaveraceae</taxon>
        <taxon>Papaveroideae</taxon>
        <taxon>Papaver</taxon>
    </lineage>
</organism>
<dbReference type="EMBL" id="JAJJMB010010439">
    <property type="protein sequence ID" value="KAI3908824.1"/>
    <property type="molecule type" value="Genomic_DNA"/>
</dbReference>
<dbReference type="InterPro" id="IPR015300">
    <property type="entry name" value="DNA-bd_pseudobarrel_sf"/>
</dbReference>
<protein>
    <recommendedName>
        <fullName evidence="7">TF-B3 domain-containing protein</fullName>
    </recommendedName>
</protein>
<dbReference type="Pfam" id="PF02362">
    <property type="entry name" value="B3"/>
    <property type="match status" value="2"/>
</dbReference>
<evidence type="ECO:0000256" key="3">
    <source>
        <dbReference type="ARBA" id="ARBA00023125"/>
    </source>
</evidence>
<evidence type="ECO:0000313" key="9">
    <source>
        <dbReference type="Proteomes" id="UP001202328"/>
    </source>
</evidence>
<keyword evidence="9" id="KW-1185">Reference proteome</keyword>
<comment type="subcellular location">
    <subcellularLocation>
        <location evidence="1">Nucleus</location>
    </subcellularLocation>
</comment>
<comment type="caution">
    <text evidence="8">The sequence shown here is derived from an EMBL/GenBank/DDBJ whole genome shotgun (WGS) entry which is preliminary data.</text>
</comment>
<dbReference type="SUPFAM" id="SSF101936">
    <property type="entry name" value="DNA-binding pseudobarrel domain"/>
    <property type="match status" value="2"/>
</dbReference>
<feature type="compositionally biased region" description="Acidic residues" evidence="6">
    <location>
        <begin position="122"/>
        <end position="142"/>
    </location>
</feature>
<evidence type="ECO:0000256" key="5">
    <source>
        <dbReference type="ARBA" id="ARBA00023242"/>
    </source>
</evidence>
<reference evidence="8" key="1">
    <citation type="submission" date="2022-04" db="EMBL/GenBank/DDBJ databases">
        <title>A functionally conserved STORR gene fusion in Papaver species that diverged 16.8 million years ago.</title>
        <authorList>
            <person name="Catania T."/>
        </authorList>
    </citation>
    <scope>NUCLEOTIDE SEQUENCE</scope>
    <source>
        <strain evidence="8">S-188037</strain>
    </source>
</reference>
<dbReference type="PROSITE" id="PS50863">
    <property type="entry name" value="B3"/>
    <property type="match status" value="1"/>
</dbReference>
<gene>
    <name evidence="8" type="ORF">MKW98_029374</name>
</gene>
<evidence type="ECO:0000313" key="8">
    <source>
        <dbReference type="EMBL" id="KAI3908824.1"/>
    </source>
</evidence>
<feature type="region of interest" description="Disordered" evidence="6">
    <location>
        <begin position="122"/>
        <end position="159"/>
    </location>
</feature>
<sequence length="302" mass="34652">MGGPSFIHIINNYHVQQEEIRIPQGFVTEYGDDLSDHAVFIVPSGIEWFVEIKRDSNSDDGGVYFKKGLNELFGSYSITSVTFLVFKYEGISQFNVRICQLSGEEVDCSSFHNNDTDDYYVEASDEAGDNDDSEDDSNDEEREEFRDGPVRKKNRSITRGGLRTQERAIEIEKGFKSLRNNPFFTIGLQPSYVSHKFLPIPANFEGKEELWKLENIRLDVVPNGGSWIVFLITMGRGQGIRFSKGVPRFLKDNNLKEGDVCLFEMVAKKKSGFYEYARVHIFRSWPSFCLVLSKRKSSLKRR</sequence>
<dbReference type="GO" id="GO:0003677">
    <property type="term" value="F:DNA binding"/>
    <property type="evidence" value="ECO:0007669"/>
    <property type="project" value="UniProtKB-KW"/>
</dbReference>
<dbReference type="Gene3D" id="2.40.330.10">
    <property type="entry name" value="DNA-binding pseudobarrel domain"/>
    <property type="match status" value="2"/>
</dbReference>
<dbReference type="AlphaFoldDB" id="A0AAD4SI03"/>
<evidence type="ECO:0000256" key="4">
    <source>
        <dbReference type="ARBA" id="ARBA00023163"/>
    </source>
</evidence>
<evidence type="ECO:0000259" key="7">
    <source>
        <dbReference type="PROSITE" id="PS50863"/>
    </source>
</evidence>
<evidence type="ECO:0000256" key="1">
    <source>
        <dbReference type="ARBA" id="ARBA00004123"/>
    </source>
</evidence>
<dbReference type="InterPro" id="IPR003340">
    <property type="entry name" value="B3_DNA-bd"/>
</dbReference>
<dbReference type="SMART" id="SM01019">
    <property type="entry name" value="B3"/>
    <property type="match status" value="2"/>
</dbReference>
<evidence type="ECO:0000256" key="6">
    <source>
        <dbReference type="SAM" id="MobiDB-lite"/>
    </source>
</evidence>
<dbReference type="InterPro" id="IPR050655">
    <property type="entry name" value="Plant_B3_domain"/>
</dbReference>
<dbReference type="Proteomes" id="UP001202328">
    <property type="component" value="Unassembled WGS sequence"/>
</dbReference>
<name>A0AAD4SI03_9MAGN</name>
<dbReference type="GO" id="GO:0005634">
    <property type="term" value="C:nucleus"/>
    <property type="evidence" value="ECO:0007669"/>
    <property type="project" value="UniProtKB-SubCell"/>
</dbReference>
<keyword evidence="2" id="KW-0805">Transcription regulation</keyword>
<proteinExistence type="predicted"/>
<dbReference type="PANTHER" id="PTHR31920:SF37">
    <property type="entry name" value="B3 DOMAIN-CONTAINING TRANSCRIPTION FACTOR VRN1"/>
    <property type="match status" value="1"/>
</dbReference>
<keyword evidence="3" id="KW-0238">DNA-binding</keyword>
<dbReference type="CDD" id="cd10017">
    <property type="entry name" value="B3_DNA"/>
    <property type="match status" value="1"/>
</dbReference>
<evidence type="ECO:0000256" key="2">
    <source>
        <dbReference type="ARBA" id="ARBA00023015"/>
    </source>
</evidence>
<accession>A0AAD4SI03</accession>
<keyword evidence="5" id="KW-0539">Nucleus</keyword>
<keyword evidence="4" id="KW-0804">Transcription</keyword>